<keyword evidence="2" id="KW-1133">Transmembrane helix</keyword>
<evidence type="ECO:0000313" key="5">
    <source>
        <dbReference type="Proteomes" id="UP000823674"/>
    </source>
</evidence>
<accession>A0ABQ7N7V1</accession>
<feature type="transmembrane region" description="Helical" evidence="2">
    <location>
        <begin position="474"/>
        <end position="500"/>
    </location>
</feature>
<protein>
    <recommendedName>
        <fullName evidence="3">Phosphatidic acid phosphatase type 2/haloperoxidase domain-containing protein</fullName>
    </recommendedName>
</protein>
<dbReference type="InterPro" id="IPR000326">
    <property type="entry name" value="PAP2/HPO"/>
</dbReference>
<feature type="domain" description="Phosphatidic acid phosphatase type 2/haloperoxidase" evidence="3">
    <location>
        <begin position="349"/>
        <end position="459"/>
    </location>
</feature>
<feature type="transmembrane region" description="Helical" evidence="2">
    <location>
        <begin position="194"/>
        <end position="217"/>
    </location>
</feature>
<feature type="transmembrane region" description="Helical" evidence="2">
    <location>
        <begin position="135"/>
        <end position="152"/>
    </location>
</feature>
<sequence>MAVLVKKFARRDGSEQSGSVEQEASIKGSPELRYEMVTGRGIEAIVNSLSKWVVSILFASIILLRHDGTALWGIIGSVSNSALSLVLKRILNQARPATTSRTDPGMPSTHAQSISFISVFAVLSVMEWLGTSKVSMFLCCLILASCSYFIRLRVSQKLHTSSQVVVGAIVGSVFCIFWYTTWNSLLLEAFESSLLLQTSVFLVAAALTLAFATHVVLNWLHSFERDATEYISSIINLTSIANLVNDDIIDNNIKIHLTLVHLINVFSPPQFKLFACVRFMAVLVKRFARRDGREQQFVLVEQKASIKGSPELRYEMVAGRGIEAIVNRLSKWVVFILFASIILLRHDGTALWGIIGSVSNATLCVVLKRILNQARPATTSRTDPGMPSSHAQSISYISLFAVLSVMEWLGTSKVSLFLSCLIIASGSYFIWLRVSQKLHTSNQVVVGAIVGCGFCIFWYTTWNSLLLEAFELSILLQTSVFLVAAALTLAFAIFVVLNWFRNDR</sequence>
<organism evidence="4 5">
    <name type="scientific">Brassica rapa subsp. trilocularis</name>
    <dbReference type="NCBI Taxonomy" id="1813537"/>
    <lineage>
        <taxon>Eukaryota</taxon>
        <taxon>Viridiplantae</taxon>
        <taxon>Streptophyta</taxon>
        <taxon>Embryophyta</taxon>
        <taxon>Tracheophyta</taxon>
        <taxon>Spermatophyta</taxon>
        <taxon>Magnoliopsida</taxon>
        <taxon>eudicotyledons</taxon>
        <taxon>Gunneridae</taxon>
        <taxon>Pentapetalae</taxon>
        <taxon>rosids</taxon>
        <taxon>malvids</taxon>
        <taxon>Brassicales</taxon>
        <taxon>Brassicaceae</taxon>
        <taxon>Brassiceae</taxon>
        <taxon>Brassica</taxon>
    </lineage>
</organism>
<feature type="domain" description="Phosphatidic acid phosphatase type 2/haloperoxidase" evidence="3">
    <location>
        <begin position="69"/>
        <end position="179"/>
    </location>
</feature>
<evidence type="ECO:0000256" key="1">
    <source>
        <dbReference type="ARBA" id="ARBA00022801"/>
    </source>
</evidence>
<keyword evidence="2" id="KW-0812">Transmembrane</keyword>
<feature type="transmembrane region" description="Helical" evidence="2">
    <location>
        <begin position="111"/>
        <end position="129"/>
    </location>
</feature>
<gene>
    <name evidence="4" type="primary">A03p051420.1_BraROA</name>
    <name evidence="4" type="ORF">IGI04_012390</name>
</gene>
<feature type="transmembrane region" description="Helical" evidence="2">
    <location>
        <begin position="70"/>
        <end position="91"/>
    </location>
</feature>
<feature type="transmembrane region" description="Helical" evidence="2">
    <location>
        <begin position="350"/>
        <end position="371"/>
    </location>
</feature>
<dbReference type="EMBL" id="JADBGQ010000003">
    <property type="protein sequence ID" value="KAG5406271.1"/>
    <property type="molecule type" value="Genomic_DNA"/>
</dbReference>
<evidence type="ECO:0000256" key="2">
    <source>
        <dbReference type="SAM" id="Phobius"/>
    </source>
</evidence>
<feature type="transmembrane region" description="Helical" evidence="2">
    <location>
        <begin position="44"/>
        <end position="64"/>
    </location>
</feature>
<feature type="transmembrane region" description="Helical" evidence="2">
    <location>
        <begin position="325"/>
        <end position="344"/>
    </location>
</feature>
<keyword evidence="5" id="KW-1185">Reference proteome</keyword>
<name>A0ABQ7N7V1_BRACM</name>
<keyword evidence="1" id="KW-0378">Hydrolase</keyword>
<dbReference type="InterPro" id="IPR036938">
    <property type="entry name" value="PAP2/HPO_sf"/>
</dbReference>
<evidence type="ECO:0000313" key="4">
    <source>
        <dbReference type="EMBL" id="KAG5406271.1"/>
    </source>
</evidence>
<dbReference type="Pfam" id="PF01569">
    <property type="entry name" value="PAP2"/>
    <property type="match status" value="2"/>
</dbReference>
<keyword evidence="2" id="KW-0472">Membrane</keyword>
<evidence type="ECO:0000259" key="3">
    <source>
        <dbReference type="SMART" id="SM00014"/>
    </source>
</evidence>
<feature type="transmembrane region" description="Helical" evidence="2">
    <location>
        <begin position="391"/>
        <end position="409"/>
    </location>
</feature>
<feature type="transmembrane region" description="Helical" evidence="2">
    <location>
        <begin position="444"/>
        <end position="462"/>
    </location>
</feature>
<feature type="transmembrane region" description="Helical" evidence="2">
    <location>
        <begin position="415"/>
        <end position="432"/>
    </location>
</feature>
<reference evidence="4 5" key="1">
    <citation type="submission" date="2021-03" db="EMBL/GenBank/DDBJ databases">
        <authorList>
            <person name="King G.J."/>
            <person name="Bancroft I."/>
            <person name="Baten A."/>
            <person name="Bloomfield J."/>
            <person name="Borpatragohain P."/>
            <person name="He Z."/>
            <person name="Irish N."/>
            <person name="Irwin J."/>
            <person name="Liu K."/>
            <person name="Mauleon R.P."/>
            <person name="Moore J."/>
            <person name="Morris R."/>
            <person name="Ostergaard L."/>
            <person name="Wang B."/>
            <person name="Wells R."/>
        </authorList>
    </citation>
    <scope>NUCLEOTIDE SEQUENCE [LARGE SCALE GENOMIC DNA]</scope>
    <source>
        <strain evidence="4">R-o-18</strain>
        <tissue evidence="4">Leaf</tissue>
    </source>
</reference>
<dbReference type="PANTHER" id="PTHR11247">
    <property type="entry name" value="PALMITOYL-PROTEIN THIOESTERASE/DOLICHYLDIPHOSPHATASE 1"/>
    <property type="match status" value="1"/>
</dbReference>
<dbReference type="Proteomes" id="UP000823674">
    <property type="component" value="Chromosome A03"/>
</dbReference>
<comment type="caution">
    <text evidence="4">The sequence shown here is derived from an EMBL/GenBank/DDBJ whole genome shotgun (WGS) entry which is preliminary data.</text>
</comment>
<dbReference type="SUPFAM" id="SSF48317">
    <property type="entry name" value="Acid phosphatase/Vanadium-dependent haloperoxidase"/>
    <property type="match status" value="2"/>
</dbReference>
<feature type="transmembrane region" description="Helical" evidence="2">
    <location>
        <begin position="164"/>
        <end position="182"/>
    </location>
</feature>
<proteinExistence type="predicted"/>
<dbReference type="PANTHER" id="PTHR11247:SF40">
    <property type="entry name" value="LIPID PHOSPHATE PHOSPHATASE EPSILON 1, CHLOROPLASTIC"/>
    <property type="match status" value="1"/>
</dbReference>
<dbReference type="SMART" id="SM00014">
    <property type="entry name" value="acidPPc"/>
    <property type="match status" value="2"/>
</dbReference>